<sequence length="209" mass="23690">MPTLQPLFEPTTLKLDAPNARVVLTYPLTEADDADQLRCLTTEAFTKYLPMMNPNMTLEQVAARRESQNAAGAFKVFKMNHVSTGEFIGSGGFYRIEKDNFAYDCGLSILPEFHRSGFASEALFLVLDHGFHLGFNRVTFVTNAENQGMRGWLENACGAKLEGVFRQSWRDDKIDGWVDSVMYSILRSEWDGGMRERLLTKVNKYLVQV</sequence>
<dbReference type="AlphaFoldDB" id="A0A1Y2C652"/>
<dbReference type="PANTHER" id="PTHR43610:SF1">
    <property type="entry name" value="N-ACETYLTRANSFERASE DOMAIN-CONTAINING PROTEIN"/>
    <property type="match status" value="1"/>
</dbReference>
<dbReference type="GO" id="GO:0016747">
    <property type="term" value="F:acyltransferase activity, transferring groups other than amino-acyl groups"/>
    <property type="evidence" value="ECO:0007669"/>
    <property type="project" value="InterPro"/>
</dbReference>
<dbReference type="InterPro" id="IPR000182">
    <property type="entry name" value="GNAT_dom"/>
</dbReference>
<dbReference type="Pfam" id="PF13302">
    <property type="entry name" value="Acetyltransf_3"/>
    <property type="match status" value="1"/>
</dbReference>
<name>A0A1Y2C652_9FUNG</name>
<dbReference type="OrthoDB" id="64477at2759"/>
<keyword evidence="2" id="KW-0808">Transferase</keyword>
<dbReference type="STRING" id="329046.A0A1Y2C652"/>
<gene>
    <name evidence="2" type="ORF">BCR33DRAFT_718498</name>
</gene>
<organism evidence="2 3">
    <name type="scientific">Rhizoclosmatium globosum</name>
    <dbReference type="NCBI Taxonomy" id="329046"/>
    <lineage>
        <taxon>Eukaryota</taxon>
        <taxon>Fungi</taxon>
        <taxon>Fungi incertae sedis</taxon>
        <taxon>Chytridiomycota</taxon>
        <taxon>Chytridiomycota incertae sedis</taxon>
        <taxon>Chytridiomycetes</taxon>
        <taxon>Chytridiales</taxon>
        <taxon>Chytriomycetaceae</taxon>
        <taxon>Rhizoclosmatium</taxon>
    </lineage>
</organism>
<keyword evidence="2" id="KW-0012">Acyltransferase</keyword>
<accession>A0A1Y2C652</accession>
<keyword evidence="3" id="KW-1185">Reference proteome</keyword>
<evidence type="ECO:0000313" key="3">
    <source>
        <dbReference type="Proteomes" id="UP000193642"/>
    </source>
</evidence>
<evidence type="ECO:0000313" key="2">
    <source>
        <dbReference type="EMBL" id="ORY42357.1"/>
    </source>
</evidence>
<reference evidence="2 3" key="1">
    <citation type="submission" date="2016-07" db="EMBL/GenBank/DDBJ databases">
        <title>Pervasive Adenine N6-methylation of Active Genes in Fungi.</title>
        <authorList>
            <consortium name="DOE Joint Genome Institute"/>
            <person name="Mondo S.J."/>
            <person name="Dannebaum R.O."/>
            <person name="Kuo R.C."/>
            <person name="Labutti K."/>
            <person name="Haridas S."/>
            <person name="Kuo A."/>
            <person name="Salamov A."/>
            <person name="Ahrendt S.R."/>
            <person name="Lipzen A."/>
            <person name="Sullivan W."/>
            <person name="Andreopoulos W.B."/>
            <person name="Clum A."/>
            <person name="Lindquist E."/>
            <person name="Daum C."/>
            <person name="Ramamoorthy G.K."/>
            <person name="Gryganskyi A."/>
            <person name="Culley D."/>
            <person name="Magnuson J.K."/>
            <person name="James T.Y."/>
            <person name="O'Malley M.A."/>
            <person name="Stajich J.E."/>
            <person name="Spatafora J.W."/>
            <person name="Visel A."/>
            <person name="Grigoriev I.V."/>
        </authorList>
    </citation>
    <scope>NUCLEOTIDE SEQUENCE [LARGE SCALE GENOMIC DNA]</scope>
    <source>
        <strain evidence="2 3">JEL800</strain>
    </source>
</reference>
<dbReference type="SUPFAM" id="SSF55729">
    <property type="entry name" value="Acyl-CoA N-acyltransferases (Nat)"/>
    <property type="match status" value="1"/>
</dbReference>
<proteinExistence type="predicted"/>
<feature type="domain" description="N-acetyltransferase" evidence="1">
    <location>
        <begin position="23"/>
        <end position="184"/>
    </location>
</feature>
<dbReference type="PROSITE" id="PS51186">
    <property type="entry name" value="GNAT"/>
    <property type="match status" value="1"/>
</dbReference>
<dbReference type="Gene3D" id="3.40.630.30">
    <property type="match status" value="1"/>
</dbReference>
<evidence type="ECO:0000259" key="1">
    <source>
        <dbReference type="PROSITE" id="PS51186"/>
    </source>
</evidence>
<dbReference type="EMBL" id="MCGO01000029">
    <property type="protein sequence ID" value="ORY42357.1"/>
    <property type="molecule type" value="Genomic_DNA"/>
</dbReference>
<dbReference type="PANTHER" id="PTHR43610">
    <property type="entry name" value="BLL6696 PROTEIN"/>
    <property type="match status" value="1"/>
</dbReference>
<dbReference type="Proteomes" id="UP000193642">
    <property type="component" value="Unassembled WGS sequence"/>
</dbReference>
<protein>
    <submittedName>
        <fullName evidence="2">Acyl-CoA N-acyltransferase</fullName>
    </submittedName>
</protein>
<dbReference type="InterPro" id="IPR016181">
    <property type="entry name" value="Acyl_CoA_acyltransferase"/>
</dbReference>
<comment type="caution">
    <text evidence="2">The sequence shown here is derived from an EMBL/GenBank/DDBJ whole genome shotgun (WGS) entry which is preliminary data.</text>
</comment>